<accession>A0AA47NWL4</accession>
<feature type="domain" description="THAP-type" evidence="6">
    <location>
        <begin position="1"/>
        <end position="97"/>
    </location>
</feature>
<gene>
    <name evidence="7" type="ORF">N1851_023107</name>
</gene>
<evidence type="ECO:0000256" key="3">
    <source>
        <dbReference type="ARBA" id="ARBA00022833"/>
    </source>
</evidence>
<keyword evidence="8" id="KW-1185">Reference proteome</keyword>
<keyword evidence="1" id="KW-0479">Metal-binding</keyword>
<keyword evidence="4 5" id="KW-0238">DNA-binding</keyword>
<evidence type="ECO:0000259" key="6">
    <source>
        <dbReference type="PROSITE" id="PS50950"/>
    </source>
</evidence>
<evidence type="ECO:0000256" key="1">
    <source>
        <dbReference type="ARBA" id="ARBA00022723"/>
    </source>
</evidence>
<dbReference type="GO" id="GO:0008270">
    <property type="term" value="F:zinc ion binding"/>
    <property type="evidence" value="ECO:0007669"/>
    <property type="project" value="UniProtKB-KW"/>
</dbReference>
<proteinExistence type="predicted"/>
<dbReference type="Pfam" id="PF05485">
    <property type="entry name" value="THAP"/>
    <property type="match status" value="1"/>
</dbReference>
<evidence type="ECO:0000256" key="2">
    <source>
        <dbReference type="ARBA" id="ARBA00022771"/>
    </source>
</evidence>
<dbReference type="GO" id="GO:0003677">
    <property type="term" value="F:DNA binding"/>
    <property type="evidence" value="ECO:0007669"/>
    <property type="project" value="UniProtKB-UniRule"/>
</dbReference>
<dbReference type="AlphaFoldDB" id="A0AA47NWL4"/>
<evidence type="ECO:0000256" key="5">
    <source>
        <dbReference type="PROSITE-ProRule" id="PRU00309"/>
    </source>
</evidence>
<keyword evidence="2 5" id="KW-0863">Zinc-finger</keyword>
<dbReference type="EMBL" id="JAOPHQ010004276">
    <property type="protein sequence ID" value="KAK0140000.1"/>
    <property type="molecule type" value="Genomic_DNA"/>
</dbReference>
<keyword evidence="3" id="KW-0862">Zinc</keyword>
<sequence length="124" mass="13678">MPKHCAYGLCNTDSRYPKTLEGGVEFLPFPKPKTKLDKCREWIKQCGRPHSQLNVSKITKNTCSKHFVNGRPTSEFPNPIAAHRCQVVSIGGLPETSTEKCRDRLASDAVHAVCGRPGRSQGDA</sequence>
<evidence type="ECO:0000256" key="4">
    <source>
        <dbReference type="ARBA" id="ARBA00023125"/>
    </source>
</evidence>
<dbReference type="PROSITE" id="PS50950">
    <property type="entry name" value="ZF_THAP"/>
    <property type="match status" value="1"/>
</dbReference>
<protein>
    <recommendedName>
        <fullName evidence="6">THAP-type domain-containing protein</fullName>
    </recommendedName>
</protein>
<organism evidence="7 8">
    <name type="scientific">Merluccius polli</name>
    <name type="common">Benguela hake</name>
    <name type="synonym">Merluccius cadenati</name>
    <dbReference type="NCBI Taxonomy" id="89951"/>
    <lineage>
        <taxon>Eukaryota</taxon>
        <taxon>Metazoa</taxon>
        <taxon>Chordata</taxon>
        <taxon>Craniata</taxon>
        <taxon>Vertebrata</taxon>
        <taxon>Euteleostomi</taxon>
        <taxon>Actinopterygii</taxon>
        <taxon>Neopterygii</taxon>
        <taxon>Teleostei</taxon>
        <taxon>Neoteleostei</taxon>
        <taxon>Acanthomorphata</taxon>
        <taxon>Zeiogadaria</taxon>
        <taxon>Gadariae</taxon>
        <taxon>Gadiformes</taxon>
        <taxon>Gadoidei</taxon>
        <taxon>Merlucciidae</taxon>
        <taxon>Merluccius</taxon>
    </lineage>
</organism>
<comment type="caution">
    <text evidence="7">The sequence shown here is derived from an EMBL/GenBank/DDBJ whole genome shotgun (WGS) entry which is preliminary data.</text>
</comment>
<dbReference type="SUPFAM" id="SSF57716">
    <property type="entry name" value="Glucocorticoid receptor-like (DNA-binding domain)"/>
    <property type="match status" value="1"/>
</dbReference>
<dbReference type="Proteomes" id="UP001174136">
    <property type="component" value="Unassembled WGS sequence"/>
</dbReference>
<reference evidence="7" key="1">
    <citation type="journal article" date="2023" name="Front. Mar. Sci.">
        <title>A new Merluccius polli reference genome to investigate the effects of global change in West African waters.</title>
        <authorList>
            <person name="Mateo J.L."/>
            <person name="Blanco-Fernandez C."/>
            <person name="Garcia-Vazquez E."/>
            <person name="Machado-Schiaffino G."/>
        </authorList>
    </citation>
    <scope>NUCLEOTIDE SEQUENCE</scope>
    <source>
        <strain evidence="7">C29</strain>
        <tissue evidence="7">Fin</tissue>
    </source>
</reference>
<evidence type="ECO:0000313" key="7">
    <source>
        <dbReference type="EMBL" id="KAK0140000.1"/>
    </source>
</evidence>
<evidence type="ECO:0000313" key="8">
    <source>
        <dbReference type="Proteomes" id="UP001174136"/>
    </source>
</evidence>
<name>A0AA47NWL4_MERPO</name>
<dbReference type="InterPro" id="IPR006612">
    <property type="entry name" value="THAP_Znf"/>
</dbReference>